<evidence type="ECO:0008006" key="4">
    <source>
        <dbReference type="Google" id="ProtNLM"/>
    </source>
</evidence>
<accession>A0ABV9JIH9</accession>
<gene>
    <name evidence="2" type="ORF">ACFO3I_02500</name>
</gene>
<feature type="transmembrane region" description="Helical" evidence="1">
    <location>
        <begin position="6"/>
        <end position="25"/>
    </location>
</feature>
<dbReference type="EMBL" id="JBHSGB010000002">
    <property type="protein sequence ID" value="MFC4653889.1"/>
    <property type="molecule type" value="Genomic_DNA"/>
</dbReference>
<name>A0ABV9JIH9_9GAMM</name>
<protein>
    <recommendedName>
        <fullName evidence="4">DUF4149 domain-containing protein</fullName>
    </recommendedName>
</protein>
<comment type="caution">
    <text evidence="2">The sequence shown here is derived from an EMBL/GenBank/DDBJ whole genome shotgun (WGS) entry which is preliminary data.</text>
</comment>
<dbReference type="Proteomes" id="UP001595962">
    <property type="component" value="Unassembled WGS sequence"/>
</dbReference>
<reference evidence="3" key="1">
    <citation type="journal article" date="2019" name="Int. J. Syst. Evol. Microbiol.">
        <title>The Global Catalogue of Microorganisms (GCM) 10K type strain sequencing project: providing services to taxonomists for standard genome sequencing and annotation.</title>
        <authorList>
            <consortium name="The Broad Institute Genomics Platform"/>
            <consortium name="The Broad Institute Genome Sequencing Center for Infectious Disease"/>
            <person name="Wu L."/>
            <person name="Ma J."/>
        </authorList>
    </citation>
    <scope>NUCLEOTIDE SEQUENCE [LARGE SCALE GENOMIC DNA]</scope>
    <source>
        <strain evidence="3">DT28</strain>
    </source>
</reference>
<feature type="transmembrane region" description="Helical" evidence="1">
    <location>
        <begin position="106"/>
        <end position="124"/>
    </location>
</feature>
<keyword evidence="1" id="KW-0812">Transmembrane</keyword>
<evidence type="ECO:0000256" key="1">
    <source>
        <dbReference type="SAM" id="Phobius"/>
    </source>
</evidence>
<sequence>MSMWILLLFASLMAGFGLWMLCWPLRFAAAVQRFSEQSWFHRFELASRLALALLFSGLAYVQPEQWLFKLLALVLWLACGFLIWVGPARHRQIAQLIALWGPAFRWLGLVALLVAATLLAYAFHASF</sequence>
<keyword evidence="1" id="KW-1133">Transmembrane helix</keyword>
<proteinExistence type="predicted"/>
<organism evidence="2 3">
    <name type="scientific">Rheinheimera marina</name>
    <dbReference type="NCBI Taxonomy" id="1774958"/>
    <lineage>
        <taxon>Bacteria</taxon>
        <taxon>Pseudomonadati</taxon>
        <taxon>Pseudomonadota</taxon>
        <taxon>Gammaproteobacteria</taxon>
        <taxon>Chromatiales</taxon>
        <taxon>Chromatiaceae</taxon>
        <taxon>Rheinheimera</taxon>
    </lineage>
</organism>
<keyword evidence="1" id="KW-0472">Membrane</keyword>
<evidence type="ECO:0000313" key="3">
    <source>
        <dbReference type="Proteomes" id="UP001595962"/>
    </source>
</evidence>
<feature type="transmembrane region" description="Helical" evidence="1">
    <location>
        <begin position="45"/>
        <end position="61"/>
    </location>
</feature>
<dbReference type="RefSeq" id="WP_377331475.1">
    <property type="nucleotide sequence ID" value="NZ_JBHSGB010000002.1"/>
</dbReference>
<feature type="transmembrane region" description="Helical" evidence="1">
    <location>
        <begin position="67"/>
        <end position="85"/>
    </location>
</feature>
<keyword evidence="3" id="KW-1185">Reference proteome</keyword>
<evidence type="ECO:0000313" key="2">
    <source>
        <dbReference type="EMBL" id="MFC4653889.1"/>
    </source>
</evidence>